<dbReference type="Pfam" id="PF00072">
    <property type="entry name" value="Response_reg"/>
    <property type="match status" value="1"/>
</dbReference>
<dbReference type="PANTHER" id="PTHR33121">
    <property type="entry name" value="CYCLIC DI-GMP PHOSPHODIESTERASE PDEF"/>
    <property type="match status" value="1"/>
</dbReference>
<evidence type="ECO:0008006" key="6">
    <source>
        <dbReference type="Google" id="ProtNLM"/>
    </source>
</evidence>
<evidence type="ECO:0000313" key="5">
    <source>
        <dbReference type="Proteomes" id="UP000197535"/>
    </source>
</evidence>
<dbReference type="SUPFAM" id="SSF141868">
    <property type="entry name" value="EAL domain-like"/>
    <property type="match status" value="1"/>
</dbReference>
<dbReference type="SMART" id="SM00052">
    <property type="entry name" value="EAL"/>
    <property type="match status" value="1"/>
</dbReference>
<dbReference type="InterPro" id="IPR001633">
    <property type="entry name" value="EAL_dom"/>
</dbReference>
<sequence>MIGLEALIRWRHPEMGLLPPLQFIPIAEEVGLIEQIGEWVVRSACRQHEAWRQQGLLHGPVSINISASQFIKPGFADAIAQILRETGVPSGQLELDLKESLLMHDPADSMRVLDELKRTGVGLSIDDFGTGFSNLGFLKRFPVDRIKLDPSFVREVLSHPDDLAVTDAVITMAHKLGMKVAVEGVESGSQLALLAEHGCDEMQGDYFSPALPVDLCTALLQERRELPEDKRRRQSAGRTLLLIAGGAAPILLPEGASCRLIQASNAVTAFDILASEEVSVVVCEQDMHGMSGVEFLGRISRMYPRTVRIMCSDNSDAALVEDAVNVGNVFRFVRKPRSGEELAATLEAAFAHHESGAARH</sequence>
<dbReference type="Gene3D" id="3.20.20.450">
    <property type="entry name" value="EAL domain"/>
    <property type="match status" value="1"/>
</dbReference>
<evidence type="ECO:0000259" key="2">
    <source>
        <dbReference type="PROSITE" id="PS50110"/>
    </source>
</evidence>
<dbReference type="InterPro" id="IPR011006">
    <property type="entry name" value="CheY-like_superfamily"/>
</dbReference>
<name>A0A254TG04_9BURK</name>
<dbReference type="GO" id="GO:0000160">
    <property type="term" value="P:phosphorelay signal transduction system"/>
    <property type="evidence" value="ECO:0007669"/>
    <property type="project" value="InterPro"/>
</dbReference>
<evidence type="ECO:0000259" key="3">
    <source>
        <dbReference type="PROSITE" id="PS50883"/>
    </source>
</evidence>
<reference evidence="4 5" key="1">
    <citation type="submission" date="2016-02" db="EMBL/GenBank/DDBJ databases">
        <authorList>
            <person name="Wen L."/>
            <person name="He K."/>
            <person name="Yang H."/>
        </authorList>
    </citation>
    <scope>NUCLEOTIDE SEQUENCE [LARGE SCALE GENOMIC DNA]</scope>
    <source>
        <strain evidence="4 5">TSA40</strain>
    </source>
</reference>
<feature type="domain" description="EAL" evidence="3">
    <location>
        <begin position="1"/>
        <end position="224"/>
    </location>
</feature>
<proteinExistence type="predicted"/>
<dbReference type="InterPro" id="IPR001789">
    <property type="entry name" value="Sig_transdc_resp-reg_receiver"/>
</dbReference>
<dbReference type="SUPFAM" id="SSF52172">
    <property type="entry name" value="CheY-like"/>
    <property type="match status" value="1"/>
</dbReference>
<organism evidence="4 5">
    <name type="scientific">Noviherbaspirillum denitrificans</name>
    <dbReference type="NCBI Taxonomy" id="1968433"/>
    <lineage>
        <taxon>Bacteria</taxon>
        <taxon>Pseudomonadati</taxon>
        <taxon>Pseudomonadota</taxon>
        <taxon>Betaproteobacteria</taxon>
        <taxon>Burkholderiales</taxon>
        <taxon>Oxalobacteraceae</taxon>
        <taxon>Noviherbaspirillum</taxon>
    </lineage>
</organism>
<dbReference type="GO" id="GO:0071111">
    <property type="term" value="F:cyclic-guanylate-specific phosphodiesterase activity"/>
    <property type="evidence" value="ECO:0007669"/>
    <property type="project" value="InterPro"/>
</dbReference>
<evidence type="ECO:0000256" key="1">
    <source>
        <dbReference type="PROSITE-ProRule" id="PRU00169"/>
    </source>
</evidence>
<feature type="domain" description="Response regulatory" evidence="2">
    <location>
        <begin position="233"/>
        <end position="350"/>
    </location>
</feature>
<comment type="caution">
    <text evidence="4">The sequence shown here is derived from an EMBL/GenBank/DDBJ whole genome shotgun (WGS) entry which is preliminary data.</text>
</comment>
<dbReference type="PROSITE" id="PS50110">
    <property type="entry name" value="RESPONSE_REGULATORY"/>
    <property type="match status" value="1"/>
</dbReference>
<protein>
    <recommendedName>
        <fullName evidence="6">EAL domain-containing protein</fullName>
    </recommendedName>
</protein>
<dbReference type="Proteomes" id="UP000197535">
    <property type="component" value="Unassembled WGS sequence"/>
</dbReference>
<dbReference type="Pfam" id="PF00563">
    <property type="entry name" value="EAL"/>
    <property type="match status" value="1"/>
</dbReference>
<dbReference type="PROSITE" id="PS50883">
    <property type="entry name" value="EAL"/>
    <property type="match status" value="1"/>
</dbReference>
<keyword evidence="5" id="KW-1185">Reference proteome</keyword>
<gene>
    <name evidence="4" type="ORF">AYR66_20775</name>
</gene>
<evidence type="ECO:0000313" key="4">
    <source>
        <dbReference type="EMBL" id="OWW21560.1"/>
    </source>
</evidence>
<dbReference type="PANTHER" id="PTHR33121:SF71">
    <property type="entry name" value="OXYGEN SENSOR PROTEIN DOSP"/>
    <property type="match status" value="1"/>
</dbReference>
<dbReference type="CDD" id="cd01948">
    <property type="entry name" value="EAL"/>
    <property type="match status" value="1"/>
</dbReference>
<dbReference type="InterPro" id="IPR035919">
    <property type="entry name" value="EAL_sf"/>
</dbReference>
<comment type="caution">
    <text evidence="1">Lacks conserved residue(s) required for the propagation of feature annotation.</text>
</comment>
<dbReference type="InterPro" id="IPR050706">
    <property type="entry name" value="Cyclic-di-GMP_PDE-like"/>
</dbReference>
<dbReference type="Gene3D" id="3.40.50.2300">
    <property type="match status" value="1"/>
</dbReference>
<dbReference type="AlphaFoldDB" id="A0A254TG04"/>
<accession>A0A254TG04</accession>
<dbReference type="EMBL" id="LSTO01000001">
    <property type="protein sequence ID" value="OWW21560.1"/>
    <property type="molecule type" value="Genomic_DNA"/>
</dbReference>